<protein>
    <submittedName>
        <fullName evidence="4">GNAT family N-acetyltransferase</fullName>
    </submittedName>
</protein>
<feature type="domain" description="N-acetyltransferase" evidence="3">
    <location>
        <begin position="21"/>
        <end position="165"/>
    </location>
</feature>
<evidence type="ECO:0000259" key="3">
    <source>
        <dbReference type="PROSITE" id="PS51186"/>
    </source>
</evidence>
<dbReference type="PANTHER" id="PTHR43877:SF2">
    <property type="entry name" value="AMINOALKYLPHOSPHONATE N-ACETYLTRANSFERASE-RELATED"/>
    <property type="match status" value="1"/>
</dbReference>
<dbReference type="AlphaFoldDB" id="A0AA41QW23"/>
<evidence type="ECO:0000313" key="4">
    <source>
        <dbReference type="EMBL" id="MCI4658990.1"/>
    </source>
</evidence>
<dbReference type="Proteomes" id="UP001165341">
    <property type="component" value="Unassembled WGS sequence"/>
</dbReference>
<dbReference type="PROSITE" id="PS51186">
    <property type="entry name" value="GNAT"/>
    <property type="match status" value="1"/>
</dbReference>
<dbReference type="Gene3D" id="3.40.630.30">
    <property type="match status" value="1"/>
</dbReference>
<proteinExistence type="predicted"/>
<comment type="caution">
    <text evidence="4">The sequence shown here is derived from an EMBL/GenBank/DDBJ whole genome shotgun (WGS) entry which is preliminary data.</text>
</comment>
<reference evidence="4" key="1">
    <citation type="submission" date="2022-03" db="EMBL/GenBank/DDBJ databases">
        <title>Cryobacterium sp. nov. strain ZS14-85, isolated from Antarctic soil.</title>
        <authorList>
            <person name="Li J."/>
            <person name="Niu G."/>
        </authorList>
    </citation>
    <scope>NUCLEOTIDE SEQUENCE</scope>
    <source>
        <strain evidence="4">ZS14-85</strain>
    </source>
</reference>
<accession>A0AA41QW23</accession>
<gene>
    <name evidence="4" type="ORF">MQH31_14355</name>
</gene>
<dbReference type="Pfam" id="PF00583">
    <property type="entry name" value="Acetyltransf_1"/>
    <property type="match status" value="1"/>
</dbReference>
<dbReference type="GO" id="GO:0016747">
    <property type="term" value="F:acyltransferase activity, transferring groups other than amino-acyl groups"/>
    <property type="evidence" value="ECO:0007669"/>
    <property type="project" value="InterPro"/>
</dbReference>
<organism evidence="4 5">
    <name type="scientific">Cryobacterium zhongshanensis</name>
    <dbReference type="NCBI Taxonomy" id="2928153"/>
    <lineage>
        <taxon>Bacteria</taxon>
        <taxon>Bacillati</taxon>
        <taxon>Actinomycetota</taxon>
        <taxon>Actinomycetes</taxon>
        <taxon>Micrococcales</taxon>
        <taxon>Microbacteriaceae</taxon>
        <taxon>Cryobacterium</taxon>
    </lineage>
</organism>
<evidence type="ECO:0000256" key="1">
    <source>
        <dbReference type="ARBA" id="ARBA00022679"/>
    </source>
</evidence>
<dbReference type="InterPro" id="IPR050832">
    <property type="entry name" value="Bact_Acetyltransf"/>
</dbReference>
<keyword evidence="5" id="KW-1185">Reference proteome</keyword>
<keyword evidence="1" id="KW-0808">Transferase</keyword>
<dbReference type="EMBL" id="JALGAR010000004">
    <property type="protein sequence ID" value="MCI4658990.1"/>
    <property type="molecule type" value="Genomic_DNA"/>
</dbReference>
<keyword evidence="2" id="KW-0012">Acyltransferase</keyword>
<dbReference type="RefSeq" id="WP_243012627.1">
    <property type="nucleotide sequence ID" value="NZ_JALGAR010000004.1"/>
</dbReference>
<evidence type="ECO:0000256" key="2">
    <source>
        <dbReference type="ARBA" id="ARBA00023315"/>
    </source>
</evidence>
<name>A0AA41QW23_9MICO</name>
<evidence type="ECO:0000313" key="5">
    <source>
        <dbReference type="Proteomes" id="UP001165341"/>
    </source>
</evidence>
<sequence>MSGSTERPFRFEQVEWTDPRAALLRARMDVEMTARYAGPSNPELDAAVTEALRIDPADILATVLALDSDGTPIAHAALRTHDGDWEVKRVIVAGDQRGRGVGRALMNELERIARAAGVPRLILQTGSKQPDAVALYEKIGYTPIPIYEPYIEAIPHSFCFEKLLA</sequence>
<dbReference type="InterPro" id="IPR000182">
    <property type="entry name" value="GNAT_dom"/>
</dbReference>
<dbReference type="CDD" id="cd04301">
    <property type="entry name" value="NAT_SF"/>
    <property type="match status" value="1"/>
</dbReference>
<dbReference type="InterPro" id="IPR016181">
    <property type="entry name" value="Acyl_CoA_acyltransferase"/>
</dbReference>
<dbReference type="PANTHER" id="PTHR43877">
    <property type="entry name" value="AMINOALKYLPHOSPHONATE N-ACETYLTRANSFERASE-RELATED-RELATED"/>
    <property type="match status" value="1"/>
</dbReference>
<dbReference type="SUPFAM" id="SSF55729">
    <property type="entry name" value="Acyl-CoA N-acyltransferases (Nat)"/>
    <property type="match status" value="1"/>
</dbReference>